<evidence type="ECO:0000259" key="8">
    <source>
        <dbReference type="Pfam" id="PF21981"/>
    </source>
</evidence>
<dbReference type="Proteomes" id="UP000183039">
    <property type="component" value="Unassembled WGS sequence"/>
</dbReference>
<organism evidence="11 13">
    <name type="scientific">Enterococcus silesiacus</name>
    <dbReference type="NCBI Taxonomy" id="332949"/>
    <lineage>
        <taxon>Bacteria</taxon>
        <taxon>Bacillati</taxon>
        <taxon>Bacillota</taxon>
        <taxon>Bacilli</taxon>
        <taxon>Lactobacillales</taxon>
        <taxon>Enterococcaceae</taxon>
        <taxon>Enterococcus</taxon>
    </lineage>
</organism>
<keyword evidence="5 6" id="KW-0963">Cytoplasm</keyword>
<evidence type="ECO:0000313" key="10">
    <source>
        <dbReference type="EMBL" id="ALS01441.1"/>
    </source>
</evidence>
<feature type="domain" description="RecX third three-helical" evidence="8">
    <location>
        <begin position="153"/>
        <end position="200"/>
    </location>
</feature>
<dbReference type="PANTHER" id="PTHR33602">
    <property type="entry name" value="REGULATORY PROTEIN RECX FAMILY PROTEIN"/>
    <property type="match status" value="1"/>
</dbReference>
<dbReference type="EMBL" id="CP013614">
    <property type="protein sequence ID" value="ALS01441.1"/>
    <property type="molecule type" value="Genomic_DNA"/>
</dbReference>
<evidence type="ECO:0000256" key="3">
    <source>
        <dbReference type="ARBA" id="ARBA00009695"/>
    </source>
</evidence>
<reference evidence="10 12" key="2">
    <citation type="submission" date="2015-12" db="EMBL/GenBank/DDBJ databases">
        <authorList>
            <person name="Lauer A."/>
            <person name="Humrighouse B."/>
            <person name="Loparev V."/>
            <person name="Shewmaker P.L."/>
            <person name="Whitney A.M."/>
            <person name="McLaughlin R.W."/>
        </authorList>
    </citation>
    <scope>NUCLEOTIDE SEQUENCE [LARGE SCALE GENOMIC DNA]</scope>
    <source>
        <strain evidence="10 12">LMG 23085</strain>
    </source>
</reference>
<evidence type="ECO:0000256" key="4">
    <source>
        <dbReference type="ARBA" id="ARBA00018111"/>
    </source>
</evidence>
<dbReference type="OrthoDB" id="5421057at2"/>
<dbReference type="Proteomes" id="UP000065511">
    <property type="component" value="Chromosome"/>
</dbReference>
<comment type="similarity">
    <text evidence="3 6">Belongs to the RecX family.</text>
</comment>
<sequence>METITKITKDKGQFYLIWLSSGEKLRVSEDTLVRQRLLKGQELSDEMVEKIKKAGSYDVGLQMSLNYLSYQLRSKKEILDYLKEKEILPEDRKSIVIRLEEMNLLDDKIFSESYVRTLMRTSDKGPKMIEQQLKRKGLNDEDIQHGLTFYIMDEQVEVAKATAEKAMRRYRTKSFKDALQKVQMHLMQKGFNREVIDLALEELSFEKDEDQELDVIRKEGDKLWEKHRKLDPYKRLMKVKQGLFQKRFDSDLIQQYFDEKELENEE</sequence>
<dbReference type="GO" id="GO:0006282">
    <property type="term" value="P:regulation of DNA repair"/>
    <property type="evidence" value="ECO:0007669"/>
    <property type="project" value="UniProtKB-UniRule"/>
</dbReference>
<feature type="domain" description="RecX third three-helical" evidence="8">
    <location>
        <begin position="210"/>
        <end position="256"/>
    </location>
</feature>
<reference evidence="11 13" key="1">
    <citation type="submission" date="2014-12" db="EMBL/GenBank/DDBJ databases">
        <title>Draft genome sequences of 29 type strains of Enterococci.</title>
        <authorList>
            <person name="Zhong Z."/>
            <person name="Sun Z."/>
            <person name="Liu W."/>
            <person name="Zhang W."/>
            <person name="Zhang H."/>
        </authorList>
    </citation>
    <scope>NUCLEOTIDE SEQUENCE [LARGE SCALE GENOMIC DNA]</scope>
    <source>
        <strain evidence="11 13">DSM 22801</strain>
    </source>
</reference>
<feature type="domain" description="RecX first three-helical" evidence="9">
    <location>
        <begin position="62"/>
        <end position="99"/>
    </location>
</feature>
<evidence type="ECO:0000259" key="7">
    <source>
        <dbReference type="Pfam" id="PF02631"/>
    </source>
</evidence>
<dbReference type="Gene3D" id="1.10.10.10">
    <property type="entry name" value="Winged helix-like DNA-binding domain superfamily/Winged helix DNA-binding domain"/>
    <property type="match status" value="4"/>
</dbReference>
<dbReference type="PANTHER" id="PTHR33602:SF1">
    <property type="entry name" value="REGULATORY PROTEIN RECX FAMILY PROTEIN"/>
    <property type="match status" value="1"/>
</dbReference>
<dbReference type="Pfam" id="PF21982">
    <property type="entry name" value="RecX_HTH1"/>
    <property type="match status" value="1"/>
</dbReference>
<dbReference type="AlphaFoldDB" id="A0A0S3KAU5"/>
<evidence type="ECO:0000256" key="5">
    <source>
        <dbReference type="ARBA" id="ARBA00022490"/>
    </source>
</evidence>
<comment type="subcellular location">
    <subcellularLocation>
        <location evidence="2 6">Cytoplasm</location>
    </subcellularLocation>
</comment>
<evidence type="ECO:0000259" key="9">
    <source>
        <dbReference type="Pfam" id="PF21982"/>
    </source>
</evidence>
<evidence type="ECO:0000313" key="11">
    <source>
        <dbReference type="EMBL" id="OJG87761.1"/>
    </source>
</evidence>
<comment type="function">
    <text evidence="1 6">Modulates RecA activity.</text>
</comment>
<dbReference type="RefSeq" id="WP_071878879.1">
    <property type="nucleotide sequence ID" value="NZ_JXLC01000027.1"/>
</dbReference>
<dbReference type="InterPro" id="IPR003783">
    <property type="entry name" value="Regulatory_RecX"/>
</dbReference>
<dbReference type="InterPro" id="IPR053925">
    <property type="entry name" value="RecX_HTH_3rd"/>
</dbReference>
<dbReference type="KEGG" id="ess:ATZ33_08700"/>
<dbReference type="InterPro" id="IPR036388">
    <property type="entry name" value="WH-like_DNA-bd_sf"/>
</dbReference>
<evidence type="ECO:0000313" key="12">
    <source>
        <dbReference type="Proteomes" id="UP000065511"/>
    </source>
</evidence>
<feature type="domain" description="RecX second three-helical" evidence="7">
    <location>
        <begin position="106"/>
        <end position="146"/>
    </location>
</feature>
<protein>
    <recommendedName>
        <fullName evidence="4 6">Regulatory protein RecX</fullName>
    </recommendedName>
</protein>
<evidence type="ECO:0000256" key="6">
    <source>
        <dbReference type="HAMAP-Rule" id="MF_01114"/>
    </source>
</evidence>
<accession>A0A0S3KAU5</accession>
<dbReference type="HAMAP" id="MF_01114">
    <property type="entry name" value="RecX"/>
    <property type="match status" value="1"/>
</dbReference>
<name>A0A0S3KAU5_9ENTE</name>
<dbReference type="InterPro" id="IPR053926">
    <property type="entry name" value="RecX_HTH_1st"/>
</dbReference>
<evidence type="ECO:0000256" key="1">
    <source>
        <dbReference type="ARBA" id="ARBA00003529"/>
    </source>
</evidence>
<evidence type="ECO:0000256" key="2">
    <source>
        <dbReference type="ARBA" id="ARBA00004496"/>
    </source>
</evidence>
<dbReference type="Pfam" id="PF02631">
    <property type="entry name" value="RecX_HTH2"/>
    <property type="match status" value="1"/>
</dbReference>
<dbReference type="NCBIfam" id="NF010733">
    <property type="entry name" value="PRK14135.1"/>
    <property type="match status" value="1"/>
</dbReference>
<keyword evidence="12" id="KW-1185">Reference proteome</keyword>
<evidence type="ECO:0000313" key="13">
    <source>
        <dbReference type="Proteomes" id="UP000183039"/>
    </source>
</evidence>
<dbReference type="InterPro" id="IPR053924">
    <property type="entry name" value="RecX_HTH_2nd"/>
</dbReference>
<dbReference type="Pfam" id="PF21981">
    <property type="entry name" value="RecX_HTH3"/>
    <property type="match status" value="2"/>
</dbReference>
<proteinExistence type="inferred from homology"/>
<dbReference type="EMBL" id="JXLC01000027">
    <property type="protein sequence ID" value="OJG87761.1"/>
    <property type="molecule type" value="Genomic_DNA"/>
</dbReference>
<dbReference type="GO" id="GO:0005737">
    <property type="term" value="C:cytoplasm"/>
    <property type="evidence" value="ECO:0007669"/>
    <property type="project" value="UniProtKB-SubCell"/>
</dbReference>
<gene>
    <name evidence="6" type="primary">recX</name>
    <name evidence="10" type="ORF">ATZ33_08700</name>
    <name evidence="11" type="ORF">RV15_GL001894</name>
</gene>